<dbReference type="InterPro" id="IPR000120">
    <property type="entry name" value="Amidase"/>
</dbReference>
<protein>
    <submittedName>
        <fullName evidence="3">AtzE family amidohydrolase</fullName>
    </submittedName>
</protein>
<dbReference type="NCBIfam" id="TIGR02715">
    <property type="entry name" value="amido_AtzE"/>
    <property type="match status" value="1"/>
</dbReference>
<name>A0A418VNR5_RHOPL</name>
<evidence type="ECO:0000259" key="2">
    <source>
        <dbReference type="Pfam" id="PF01425"/>
    </source>
</evidence>
<dbReference type="PANTHER" id="PTHR11895:SF172">
    <property type="entry name" value="GLUTAMYL-TRNA(GLN) AMIDOTRANSFERASE"/>
    <property type="match status" value="1"/>
</dbReference>
<evidence type="ECO:0000313" key="4">
    <source>
        <dbReference type="Proteomes" id="UP000285523"/>
    </source>
</evidence>
<accession>A0A418VNR5</accession>
<dbReference type="Gene3D" id="3.90.1300.10">
    <property type="entry name" value="Amidase signature (AS) domain"/>
    <property type="match status" value="1"/>
</dbReference>
<feature type="compositionally biased region" description="Basic and acidic residues" evidence="1">
    <location>
        <begin position="160"/>
        <end position="171"/>
    </location>
</feature>
<evidence type="ECO:0000256" key="1">
    <source>
        <dbReference type="SAM" id="MobiDB-lite"/>
    </source>
</evidence>
<dbReference type="InterPro" id="IPR023631">
    <property type="entry name" value="Amidase_dom"/>
</dbReference>
<dbReference type="PANTHER" id="PTHR11895">
    <property type="entry name" value="TRANSAMIDASE"/>
    <property type="match status" value="1"/>
</dbReference>
<dbReference type="OrthoDB" id="9811471at2"/>
<organism evidence="3 4">
    <name type="scientific">Rhodopseudomonas palustris</name>
    <dbReference type="NCBI Taxonomy" id="1076"/>
    <lineage>
        <taxon>Bacteria</taxon>
        <taxon>Pseudomonadati</taxon>
        <taxon>Pseudomonadota</taxon>
        <taxon>Alphaproteobacteria</taxon>
        <taxon>Hyphomicrobiales</taxon>
        <taxon>Nitrobacteraceae</taxon>
        <taxon>Rhodopseudomonas</taxon>
    </lineage>
</organism>
<dbReference type="GO" id="GO:0016787">
    <property type="term" value="F:hydrolase activity"/>
    <property type="evidence" value="ECO:0007669"/>
    <property type="project" value="UniProtKB-KW"/>
</dbReference>
<evidence type="ECO:0000313" key="3">
    <source>
        <dbReference type="EMBL" id="RJF77855.1"/>
    </source>
</evidence>
<comment type="caution">
    <text evidence="3">The sequence shown here is derived from an EMBL/GenBank/DDBJ whole genome shotgun (WGS) entry which is preliminary data.</text>
</comment>
<gene>
    <name evidence="3" type="ORF">D4Q52_02845</name>
</gene>
<dbReference type="NCBIfam" id="NF006631">
    <property type="entry name" value="PRK09201.1"/>
    <property type="match status" value="1"/>
</dbReference>
<dbReference type="Pfam" id="PF01425">
    <property type="entry name" value="Amidase"/>
    <property type="match status" value="1"/>
</dbReference>
<keyword evidence="3" id="KW-0378">Hydrolase</keyword>
<dbReference type="AlphaFoldDB" id="A0A418VNR5"/>
<reference evidence="3 4" key="1">
    <citation type="submission" date="2018-09" db="EMBL/GenBank/DDBJ databases">
        <title>Draft genome sequence of Rhodopseudomonas palustris 2.1.18.</title>
        <authorList>
            <person name="Robertson S.L."/>
            <person name="Meyer T.E."/>
            <person name="Kyndt J.A."/>
        </authorList>
    </citation>
    <scope>NUCLEOTIDE SEQUENCE [LARGE SCALE GENOMIC DNA]</scope>
    <source>
        <strain evidence="3 4">2.1.18</strain>
    </source>
</reference>
<proteinExistence type="predicted"/>
<dbReference type="InterPro" id="IPR036928">
    <property type="entry name" value="AS_sf"/>
</dbReference>
<dbReference type="Proteomes" id="UP000285523">
    <property type="component" value="Unassembled WGS sequence"/>
</dbReference>
<feature type="region of interest" description="Disordered" evidence="1">
    <location>
        <begin position="160"/>
        <end position="182"/>
    </location>
</feature>
<feature type="domain" description="Amidase" evidence="2">
    <location>
        <begin position="47"/>
        <end position="462"/>
    </location>
</feature>
<sequence>MSSRCPTRPSRRACSVPEVKPSMSSDWMTAAEIAAAVKAKTLTALAATEAALARIGKADGTLNAFTDIVAERARKRASAIDTALASGDSVGPLAGVPFAVKNLFDVEGLPTRAGSKINRDLPPAPRDAVLIERLEAAGAVLIGALNMGEYAYDFTGENVHDGPSRNPHDPTRMTGGSSGGSGAAVGGGEVPLALGSDTNGSIRVPSSFCGIFGLKPTYGRLPRSRSFPFVASFDHLGPFARSTADLALAYDAMQGHDAGDAGCAERLLQPVSASLAQGLDGLRIARAGGYFAQNLFPEAREAIDRVAKALSITTTVELPEAARARAAAFVITTVEGASLHLDRLRQRPNDFDPAVRDRLIAGAMIPAPLVDRAQKFRRWYRARVLELFKDVDVIIAPATPCTAPKLGQQTFVLDGVELPVRANIGIHTQPISFIGLPVVAVPIPLEPLPIGVQIIAAPWREDIALRVAHALEQTGVARALRPQTF</sequence>
<dbReference type="SUPFAM" id="SSF75304">
    <property type="entry name" value="Amidase signature (AS) enzymes"/>
    <property type="match status" value="1"/>
</dbReference>
<dbReference type="EMBL" id="QYYD01000002">
    <property type="protein sequence ID" value="RJF77855.1"/>
    <property type="molecule type" value="Genomic_DNA"/>
</dbReference>
<dbReference type="InterPro" id="IPR014087">
    <property type="entry name" value="Carboxybiuret_hydro_AtzE"/>
</dbReference>